<keyword evidence="4" id="KW-1185">Reference proteome</keyword>
<dbReference type="Pfam" id="PF09537">
    <property type="entry name" value="DUF2383"/>
    <property type="match status" value="1"/>
</dbReference>
<accession>A0ABS3THU6</accession>
<feature type="domain" description="DUF2383" evidence="2">
    <location>
        <begin position="7"/>
        <end position="115"/>
    </location>
</feature>
<dbReference type="InterPro" id="IPR016920">
    <property type="entry name" value="UCP029477"/>
</dbReference>
<dbReference type="InterPro" id="IPR011971">
    <property type="entry name" value="CHP02284"/>
</dbReference>
<evidence type="ECO:0000259" key="2">
    <source>
        <dbReference type="Pfam" id="PF09537"/>
    </source>
</evidence>
<dbReference type="EMBL" id="JAGETX010000028">
    <property type="protein sequence ID" value="MBO3273229.1"/>
    <property type="molecule type" value="Genomic_DNA"/>
</dbReference>
<evidence type="ECO:0000256" key="1">
    <source>
        <dbReference type="SAM" id="MobiDB-lite"/>
    </source>
</evidence>
<proteinExistence type="predicted"/>
<dbReference type="NCBIfam" id="TIGR02284">
    <property type="entry name" value="PA2169 family four-helix-bundle protein"/>
    <property type="match status" value="1"/>
</dbReference>
<comment type="caution">
    <text evidence="3">The sequence shown here is derived from an EMBL/GenBank/DDBJ whole genome shotgun (WGS) entry which is preliminary data.</text>
</comment>
<dbReference type="InterPro" id="IPR009078">
    <property type="entry name" value="Ferritin-like_SF"/>
</dbReference>
<dbReference type="Proteomes" id="UP000670527">
    <property type="component" value="Unassembled WGS sequence"/>
</dbReference>
<dbReference type="RefSeq" id="WP_208309372.1">
    <property type="nucleotide sequence ID" value="NZ_JAGETX010000028.1"/>
</dbReference>
<dbReference type="Gene3D" id="1.20.1260.10">
    <property type="match status" value="1"/>
</dbReference>
<dbReference type="PIRSF" id="PIRSF029477">
    <property type="entry name" value="UCP029477"/>
    <property type="match status" value="1"/>
</dbReference>
<dbReference type="InterPro" id="IPR012347">
    <property type="entry name" value="Ferritin-like"/>
</dbReference>
<evidence type="ECO:0000313" key="3">
    <source>
        <dbReference type="EMBL" id="MBO3273229.1"/>
    </source>
</evidence>
<dbReference type="SUPFAM" id="SSF47240">
    <property type="entry name" value="Ferritin-like"/>
    <property type="match status" value="1"/>
</dbReference>
<organism evidence="3 4">
    <name type="scientific">Hymenobacter defluvii</name>
    <dbReference type="NCBI Taxonomy" id="2054411"/>
    <lineage>
        <taxon>Bacteria</taxon>
        <taxon>Pseudomonadati</taxon>
        <taxon>Bacteroidota</taxon>
        <taxon>Cytophagia</taxon>
        <taxon>Cytophagales</taxon>
        <taxon>Hymenobacteraceae</taxon>
        <taxon>Hymenobacter</taxon>
    </lineage>
</organism>
<protein>
    <submittedName>
        <fullName evidence="3">PA2169 family four-helix-bundle protein</fullName>
    </submittedName>
</protein>
<evidence type="ECO:0000313" key="4">
    <source>
        <dbReference type="Proteomes" id="UP000670527"/>
    </source>
</evidence>
<dbReference type="InterPro" id="IPR019052">
    <property type="entry name" value="DUF2383"/>
</dbReference>
<feature type="region of interest" description="Disordered" evidence="1">
    <location>
        <begin position="129"/>
        <end position="150"/>
    </location>
</feature>
<name>A0ABS3THU6_9BACT</name>
<gene>
    <name evidence="3" type="ORF">J4D97_21445</name>
</gene>
<reference evidence="3 4" key="1">
    <citation type="submission" date="2021-03" db="EMBL/GenBank/DDBJ databases">
        <authorList>
            <person name="Kim M.K."/>
        </authorList>
    </citation>
    <scope>NUCLEOTIDE SEQUENCE [LARGE SCALE GENOMIC DNA]</scope>
    <source>
        <strain evidence="3 4">BT507</strain>
    </source>
</reference>
<sequence>MASNSNVSSTLNELTEFVNDRIEGYKTAAEDTKDAQHKSYYEQLADQSQRFADELNGFARNYGGEGEDSTTTKGKLYRGWMDVKSAVTGKDEKAILDSNVYGEDWALKAYKEALESGDLPQPVQQAVERQYQTSQQTYDKLKSMGGQSHP</sequence>